<dbReference type="HOGENOM" id="CLU_008262_0_0_1"/>
<dbReference type="Gene3D" id="3.90.120.10">
    <property type="entry name" value="DNA Methylase, subunit A, domain 2"/>
    <property type="match status" value="2"/>
</dbReference>
<dbReference type="PANTHER" id="PTHR10629:SF52">
    <property type="entry name" value="DNA (CYTOSINE-5)-METHYLTRANSFERASE 1"/>
    <property type="match status" value="1"/>
</dbReference>
<evidence type="ECO:0000259" key="12">
    <source>
        <dbReference type="PROSITE" id="PS51038"/>
    </source>
</evidence>
<dbReference type="InterPro" id="IPR050390">
    <property type="entry name" value="C5-Methyltransferase"/>
</dbReference>
<dbReference type="PROSITE" id="PS00094">
    <property type="entry name" value="C5_MTASE_1"/>
    <property type="match status" value="1"/>
</dbReference>
<keyword evidence="3 8" id="KW-0808">Transferase</keyword>
<dbReference type="Gene3D" id="3.40.50.150">
    <property type="entry name" value="Vaccinia Virus protein VP39"/>
    <property type="match status" value="2"/>
</dbReference>
<dbReference type="InterPro" id="IPR031303">
    <property type="entry name" value="C5_meth_CS"/>
</dbReference>
<dbReference type="SUPFAM" id="SSF53335">
    <property type="entry name" value="S-adenosyl-L-methionine-dependent methyltransferases"/>
    <property type="match status" value="1"/>
</dbReference>
<comment type="similarity">
    <text evidence="8 9">Belongs to the class I-like SAM-binding methyltransferase superfamily. C5-methyltransferase family.</text>
</comment>
<evidence type="ECO:0000256" key="2">
    <source>
        <dbReference type="ARBA" id="ARBA00022603"/>
    </source>
</evidence>
<dbReference type="AlphaFoldDB" id="A0A0D0CRG8"/>
<dbReference type="SMART" id="SM00439">
    <property type="entry name" value="BAH"/>
    <property type="match status" value="2"/>
</dbReference>
<sequence length="1026" mass="116418">MKHVEKSTKRKASGSFPQTPPKRTRQGNISLDQHLSNELSQLRTHSAVYHSTPLSSERRPTLSRARILQSRALTARHRTIESDIEKENSSESPSVSSLYIDDSSQVSSPDTDEDSSLYTDEESQPSAPRKADKSNLVQLNPTLTPRVHSIAKDFFRNQFRVINSSLFPEQVSTIVEAPSIKYRYHEKDPVSSHWGQKLAEEEDKVFFRSIKLDGQKYKVGDVVMVEPGDDARRGREENFKSRPAQSKNGYANRFWFIRICYFFEETESRSSFGGASKMFHGQWMEHGSKTLLQEAAHSRGLFLTNACADQHVNSIFCKCDVKLLNPGELEVVDDESFDGDQFFCQFLWDAKNASFVDLPRPEDVAEDSQFAPAHQFCHSCVLRERLEARNSVQCTEPSCVSQFSVDYHINDFVYLRPSGKMDQGLLEIAQIKAILPAKIDNTDDVRLRVHLLSHVDKDSVQSSESFVDQRLLCLSDTEKTVPFERVDGKCFVEAYPHKTASSLAQWIKDNDHFYILNAQLSQCLQCFEEHKSTLAIREQYIETHGPLRCLELFSGAGGLGTGLQMSRFATMVGNVEWDFHAAETYKTNHPSTKVYTQDINEVLYHLAQSESGKKVPPLPSPWADELSTLGTIDVVSGGPPCQAFSMANCYPREDDERATLALTMISFVELYRPRYFLLENVVGMIHYRLLRKQDSQTTALVGGVEHGMIKVIARALLTLGYQVSVKVLQAANYGAPQNRHRLFIWGARQGTTIPKFPIPTHFHPAKEYRFFEHADIKLYRVTRSLDPERPHVFAPFKTVTVNDAIGDLPGFDWINPHKAIPATTKDKREDEIRRKKMPCFEATHGNDLPGFLSVEYAHPPLNAYQQLMREEMHELVEEHVTPQFSCQVVECTTSVPLKPRACHKDLPSKLFTNKSKAQEPGYYGRLDANDCFKTAMTYCGPNRKSATMIHPSQKRSLTVRETARCQGFPDRYMFMRADNLKEDVRRAYKQIGNAVPVPLALALGKSLGESVVADWDRKERETSVEA</sequence>
<feature type="region of interest" description="Disordered" evidence="11">
    <location>
        <begin position="78"/>
        <end position="135"/>
    </location>
</feature>
<dbReference type="PANTHER" id="PTHR10629">
    <property type="entry name" value="CYTOSINE-SPECIFIC METHYLTRANSFERASE"/>
    <property type="match status" value="1"/>
</dbReference>
<feature type="domain" description="BAH" evidence="12">
    <location>
        <begin position="405"/>
        <end position="531"/>
    </location>
</feature>
<evidence type="ECO:0000256" key="4">
    <source>
        <dbReference type="ARBA" id="ARBA00022691"/>
    </source>
</evidence>
<keyword evidence="4 8" id="KW-0949">S-adenosyl-L-methionine</keyword>
<dbReference type="PIRSF" id="PIRSF037404">
    <property type="entry name" value="DNMT1"/>
    <property type="match status" value="1"/>
</dbReference>
<evidence type="ECO:0000313" key="14">
    <source>
        <dbReference type="Proteomes" id="UP000053593"/>
    </source>
</evidence>
<evidence type="ECO:0000256" key="3">
    <source>
        <dbReference type="ARBA" id="ARBA00022679"/>
    </source>
</evidence>
<dbReference type="EC" id="2.1.1.37" evidence="10"/>
<feature type="compositionally biased region" description="Acidic residues" evidence="11">
    <location>
        <begin position="110"/>
        <end position="123"/>
    </location>
</feature>
<dbReference type="PRINTS" id="PR00105">
    <property type="entry name" value="C5METTRFRASE"/>
</dbReference>
<dbReference type="InterPro" id="IPR001025">
    <property type="entry name" value="BAH_dom"/>
</dbReference>
<dbReference type="InterPro" id="IPR018117">
    <property type="entry name" value="C5_DNA_meth_AS"/>
</dbReference>
<keyword evidence="2 8" id="KW-0489">Methyltransferase</keyword>
<dbReference type="NCBIfam" id="TIGR00675">
    <property type="entry name" value="dcm"/>
    <property type="match status" value="1"/>
</dbReference>
<dbReference type="GO" id="GO:0003677">
    <property type="term" value="F:DNA binding"/>
    <property type="evidence" value="ECO:0007669"/>
    <property type="project" value="UniProtKB-KW"/>
</dbReference>
<dbReference type="Pfam" id="PF00145">
    <property type="entry name" value="DNA_methylase"/>
    <property type="match status" value="1"/>
</dbReference>
<keyword evidence="6" id="KW-0539">Nucleus</keyword>
<dbReference type="GO" id="GO:0044027">
    <property type="term" value="P:negative regulation of gene expression via chromosomal CpG island methylation"/>
    <property type="evidence" value="ECO:0007669"/>
    <property type="project" value="TreeGrafter"/>
</dbReference>
<comment type="subcellular location">
    <subcellularLocation>
        <location evidence="1">Nucleus</location>
    </subcellularLocation>
</comment>
<feature type="region of interest" description="Disordered" evidence="11">
    <location>
        <begin position="1"/>
        <end position="37"/>
    </location>
</feature>
<dbReference type="InterPro" id="IPR001525">
    <property type="entry name" value="C5_MeTfrase"/>
</dbReference>
<keyword evidence="14" id="KW-1185">Reference proteome</keyword>
<proteinExistence type="inferred from homology"/>
<protein>
    <recommendedName>
        <fullName evidence="10">Cytosine-specific methyltransferase</fullName>
        <ecNumber evidence="10">2.1.1.37</ecNumber>
    </recommendedName>
</protein>
<keyword evidence="5" id="KW-0238">DNA-binding</keyword>
<dbReference type="Gene3D" id="2.30.30.490">
    <property type="match status" value="2"/>
</dbReference>
<evidence type="ECO:0000256" key="1">
    <source>
        <dbReference type="ARBA" id="ARBA00004123"/>
    </source>
</evidence>
<evidence type="ECO:0000313" key="13">
    <source>
        <dbReference type="EMBL" id="KIK61812.1"/>
    </source>
</evidence>
<evidence type="ECO:0000256" key="9">
    <source>
        <dbReference type="RuleBase" id="RU000416"/>
    </source>
</evidence>
<dbReference type="PROSITE" id="PS51679">
    <property type="entry name" value="SAM_MT_C5"/>
    <property type="match status" value="1"/>
</dbReference>
<feature type="domain" description="BAH" evidence="12">
    <location>
        <begin position="215"/>
        <end position="359"/>
    </location>
</feature>
<dbReference type="GO" id="GO:0003886">
    <property type="term" value="F:DNA (cytosine-5-)-methyltransferase activity"/>
    <property type="evidence" value="ECO:0007669"/>
    <property type="project" value="UniProtKB-EC"/>
</dbReference>
<evidence type="ECO:0000256" key="11">
    <source>
        <dbReference type="SAM" id="MobiDB-lite"/>
    </source>
</evidence>
<dbReference type="GO" id="GO:0006346">
    <property type="term" value="P:DNA methylation-dependent constitutive heterochromatin formation"/>
    <property type="evidence" value="ECO:0007669"/>
    <property type="project" value="InterPro"/>
</dbReference>
<dbReference type="Pfam" id="PF01426">
    <property type="entry name" value="BAH"/>
    <property type="match status" value="1"/>
</dbReference>
<dbReference type="PROSITE" id="PS00095">
    <property type="entry name" value="C5_MTASE_2"/>
    <property type="match status" value="1"/>
</dbReference>
<evidence type="ECO:0000256" key="6">
    <source>
        <dbReference type="ARBA" id="ARBA00023242"/>
    </source>
</evidence>
<dbReference type="InterPro" id="IPR029063">
    <property type="entry name" value="SAM-dependent_MTases_sf"/>
</dbReference>
<dbReference type="PROSITE" id="PS51038">
    <property type="entry name" value="BAH"/>
    <property type="match status" value="2"/>
</dbReference>
<comment type="catalytic activity">
    <reaction evidence="10">
        <text>a 2'-deoxycytidine in DNA + S-adenosyl-L-methionine = a 5-methyl-2'-deoxycytidine in DNA + S-adenosyl-L-homocysteine + H(+)</text>
        <dbReference type="Rhea" id="RHEA:13681"/>
        <dbReference type="Rhea" id="RHEA-COMP:11369"/>
        <dbReference type="Rhea" id="RHEA-COMP:11370"/>
        <dbReference type="ChEBI" id="CHEBI:15378"/>
        <dbReference type="ChEBI" id="CHEBI:57856"/>
        <dbReference type="ChEBI" id="CHEBI:59789"/>
        <dbReference type="ChEBI" id="CHEBI:85452"/>
        <dbReference type="ChEBI" id="CHEBI:85454"/>
        <dbReference type="EC" id="2.1.1.37"/>
    </reaction>
</comment>
<evidence type="ECO:0000256" key="7">
    <source>
        <dbReference type="PIRSR" id="PIRSR037404-1"/>
    </source>
</evidence>
<gene>
    <name evidence="13" type="ORF">GYMLUDRAFT_260822</name>
</gene>
<dbReference type="Proteomes" id="UP000053593">
    <property type="component" value="Unassembled WGS sequence"/>
</dbReference>
<reference evidence="13 14" key="1">
    <citation type="submission" date="2014-04" db="EMBL/GenBank/DDBJ databases">
        <title>Evolutionary Origins and Diversification of the Mycorrhizal Mutualists.</title>
        <authorList>
            <consortium name="DOE Joint Genome Institute"/>
            <consortium name="Mycorrhizal Genomics Consortium"/>
            <person name="Kohler A."/>
            <person name="Kuo A."/>
            <person name="Nagy L.G."/>
            <person name="Floudas D."/>
            <person name="Copeland A."/>
            <person name="Barry K.W."/>
            <person name="Cichocki N."/>
            <person name="Veneault-Fourrey C."/>
            <person name="LaButti K."/>
            <person name="Lindquist E.A."/>
            <person name="Lipzen A."/>
            <person name="Lundell T."/>
            <person name="Morin E."/>
            <person name="Murat C."/>
            <person name="Riley R."/>
            <person name="Ohm R."/>
            <person name="Sun H."/>
            <person name="Tunlid A."/>
            <person name="Henrissat B."/>
            <person name="Grigoriev I.V."/>
            <person name="Hibbett D.S."/>
            <person name="Martin F."/>
        </authorList>
    </citation>
    <scope>NUCLEOTIDE SEQUENCE [LARGE SCALE GENOMIC DNA]</scope>
    <source>
        <strain evidence="13 14">FD-317 M1</strain>
    </source>
</reference>
<evidence type="ECO:0000256" key="10">
    <source>
        <dbReference type="RuleBase" id="RU000417"/>
    </source>
</evidence>
<dbReference type="GO" id="GO:0005634">
    <property type="term" value="C:nucleus"/>
    <property type="evidence" value="ECO:0007669"/>
    <property type="project" value="UniProtKB-SubCell"/>
</dbReference>
<feature type="compositionally biased region" description="Basic and acidic residues" evidence="11">
    <location>
        <begin position="78"/>
        <end position="89"/>
    </location>
</feature>
<dbReference type="EMBL" id="KN834770">
    <property type="protein sequence ID" value="KIK61812.1"/>
    <property type="molecule type" value="Genomic_DNA"/>
</dbReference>
<dbReference type="OrthoDB" id="5376140at2759"/>
<dbReference type="GO" id="GO:0003682">
    <property type="term" value="F:chromatin binding"/>
    <property type="evidence" value="ECO:0007669"/>
    <property type="project" value="InterPro"/>
</dbReference>
<organism evidence="13 14">
    <name type="scientific">Collybiopsis luxurians FD-317 M1</name>
    <dbReference type="NCBI Taxonomy" id="944289"/>
    <lineage>
        <taxon>Eukaryota</taxon>
        <taxon>Fungi</taxon>
        <taxon>Dikarya</taxon>
        <taxon>Basidiomycota</taxon>
        <taxon>Agaricomycotina</taxon>
        <taxon>Agaricomycetes</taxon>
        <taxon>Agaricomycetidae</taxon>
        <taxon>Agaricales</taxon>
        <taxon>Marasmiineae</taxon>
        <taxon>Omphalotaceae</taxon>
        <taxon>Collybiopsis</taxon>
        <taxon>Collybiopsis luxurians</taxon>
    </lineage>
</organism>
<evidence type="ECO:0000256" key="8">
    <source>
        <dbReference type="PROSITE-ProRule" id="PRU01016"/>
    </source>
</evidence>
<name>A0A0D0CRG8_9AGAR</name>
<dbReference type="GO" id="GO:0032259">
    <property type="term" value="P:methylation"/>
    <property type="evidence" value="ECO:0007669"/>
    <property type="project" value="UniProtKB-KW"/>
</dbReference>
<evidence type="ECO:0000256" key="5">
    <source>
        <dbReference type="ARBA" id="ARBA00023125"/>
    </source>
</evidence>
<feature type="active site" evidence="7 8">
    <location>
        <position position="641"/>
    </location>
</feature>
<feature type="compositionally biased region" description="Polar residues" evidence="11">
    <location>
        <begin position="26"/>
        <end position="37"/>
    </location>
</feature>
<accession>A0A0D0CRG8</accession>
<dbReference type="InterPro" id="IPR043151">
    <property type="entry name" value="BAH_sf"/>
</dbReference>